<dbReference type="PANTHER" id="PTHR18895:SF74">
    <property type="entry name" value="MTRF1L RELEASE FACTOR GLUTAMINE METHYLTRANSFERASE"/>
    <property type="match status" value="1"/>
</dbReference>
<evidence type="ECO:0000256" key="3">
    <source>
        <dbReference type="ARBA" id="ARBA00022691"/>
    </source>
</evidence>
<dbReference type="SUPFAM" id="SSF53335">
    <property type="entry name" value="S-adenosyl-L-methionine-dependent methyltransferases"/>
    <property type="match status" value="1"/>
</dbReference>
<dbReference type="HAMAP" id="MF_02126">
    <property type="entry name" value="RF_methyltr_PrmC"/>
    <property type="match status" value="1"/>
</dbReference>
<comment type="similarity">
    <text evidence="5">Belongs to the protein N5-glutamine methyltransferase family. PrmC subfamily.</text>
</comment>
<dbReference type="PROSITE" id="PS00092">
    <property type="entry name" value="N6_MTASE"/>
    <property type="match status" value="1"/>
</dbReference>
<keyword evidence="1 5" id="KW-0489">Methyltransferase</keyword>
<protein>
    <recommendedName>
        <fullName evidence="5">Release factor glutamine methyltransferase</fullName>
        <shortName evidence="5">RF MTase</shortName>
        <ecNumber evidence="5">2.1.1.297</ecNumber>
    </recommendedName>
    <alternativeName>
        <fullName evidence="5">N5-glutamine methyltransferase PrmC</fullName>
    </alternativeName>
    <alternativeName>
        <fullName evidence="5">Protein-(glutamine-N5) MTase PrmC</fullName>
    </alternativeName>
    <alternativeName>
        <fullName evidence="5">Protein-glutamine N-methyltransferase PrmC</fullName>
    </alternativeName>
</protein>
<dbReference type="GeneID" id="94370155"/>
<reference evidence="9" key="1">
    <citation type="journal article" date="2019" name="Int. J. Syst. Evol. Microbiol.">
        <title>The Global Catalogue of Microorganisms (GCM) 10K type strain sequencing project: providing services to taxonomists for standard genome sequencing and annotation.</title>
        <authorList>
            <consortium name="The Broad Institute Genomics Platform"/>
            <consortium name="The Broad Institute Genome Sequencing Center for Infectious Disease"/>
            <person name="Wu L."/>
            <person name="Ma J."/>
        </authorList>
    </citation>
    <scope>NUCLEOTIDE SEQUENCE [LARGE SCALE GENOMIC DNA]</scope>
    <source>
        <strain evidence="9">KCTC 12708</strain>
    </source>
</reference>
<feature type="binding site" evidence="5">
    <location>
        <position position="198"/>
    </location>
    <ligand>
        <name>S-adenosyl-L-methionine</name>
        <dbReference type="ChEBI" id="CHEBI:59789"/>
    </ligand>
</feature>
<comment type="caution">
    <text evidence="5">Lacks conserved residue(s) required for the propagation of feature annotation.</text>
</comment>
<dbReference type="Pfam" id="PF17827">
    <property type="entry name" value="PrmC_N"/>
    <property type="match status" value="1"/>
</dbReference>
<feature type="domain" description="Release factor glutamine methyltransferase N-terminal" evidence="7">
    <location>
        <begin position="28"/>
        <end position="76"/>
    </location>
</feature>
<feature type="binding site" evidence="5">
    <location>
        <position position="155"/>
    </location>
    <ligand>
        <name>S-adenosyl-L-methionine</name>
        <dbReference type="ChEBI" id="CHEBI:59789"/>
    </ligand>
</feature>
<dbReference type="CDD" id="cd02440">
    <property type="entry name" value="AdoMet_MTases"/>
    <property type="match status" value="1"/>
</dbReference>
<dbReference type="InterPro" id="IPR029063">
    <property type="entry name" value="SAM-dependent_MTases_sf"/>
</dbReference>
<evidence type="ECO:0000256" key="2">
    <source>
        <dbReference type="ARBA" id="ARBA00022679"/>
    </source>
</evidence>
<sequence>MKLKTYKTEFYAQLLPLFPETEVESFFYLLTEAYLEKTRIQLALDPNFELNSTQLQQFEKALQRLLQQEPIQYILGDTEFFGYPFQVNQHTLIPRPETEELVAWIIEDVKNKNQANSHHKPLNSKITVLDIGTGSGCIPISLAKELPQAKVNSIDVSEEALQVARKNSTLNNIEVNFIQQDILQAENLPEKYDVIVSNPPYVRELEKEQMHQNVLDFEPKLALFVENDDPLIFYRKIAQLAKNALIENGKLYFEINEYLPEEMVSLLEEIGYQDIELKKDIFGKFRMCKASLRA</sequence>
<dbReference type="GO" id="GO:0008168">
    <property type="term" value="F:methyltransferase activity"/>
    <property type="evidence" value="ECO:0007669"/>
    <property type="project" value="UniProtKB-KW"/>
</dbReference>
<keyword evidence="9" id="KW-1185">Reference proteome</keyword>
<evidence type="ECO:0000259" key="6">
    <source>
        <dbReference type="Pfam" id="PF05175"/>
    </source>
</evidence>
<dbReference type="InterPro" id="IPR007848">
    <property type="entry name" value="Small_mtfrase_dom"/>
</dbReference>
<keyword evidence="2 5" id="KW-0808">Transferase</keyword>
<evidence type="ECO:0000259" key="7">
    <source>
        <dbReference type="Pfam" id="PF17827"/>
    </source>
</evidence>
<keyword evidence="3 5" id="KW-0949">S-adenosyl-L-methionine</keyword>
<dbReference type="NCBIfam" id="TIGR00536">
    <property type="entry name" value="hemK_fam"/>
    <property type="match status" value="1"/>
</dbReference>
<organism evidence="8 9">
    <name type="scientific">Mesonia mobilis</name>
    <dbReference type="NCBI Taxonomy" id="369791"/>
    <lineage>
        <taxon>Bacteria</taxon>
        <taxon>Pseudomonadati</taxon>
        <taxon>Bacteroidota</taxon>
        <taxon>Flavobacteriia</taxon>
        <taxon>Flavobacteriales</taxon>
        <taxon>Flavobacteriaceae</taxon>
        <taxon>Mesonia</taxon>
    </lineage>
</organism>
<dbReference type="InterPro" id="IPR004556">
    <property type="entry name" value="HemK-like"/>
</dbReference>
<dbReference type="InterPro" id="IPR019874">
    <property type="entry name" value="RF_methyltr_PrmC"/>
</dbReference>
<dbReference type="RefSeq" id="WP_027886224.1">
    <property type="nucleotide sequence ID" value="NZ_BMWY01000007.1"/>
</dbReference>
<dbReference type="NCBIfam" id="TIGR03534">
    <property type="entry name" value="RF_mod_PrmC"/>
    <property type="match status" value="1"/>
</dbReference>
<evidence type="ECO:0000256" key="4">
    <source>
        <dbReference type="ARBA" id="ARBA00048391"/>
    </source>
</evidence>
<evidence type="ECO:0000256" key="1">
    <source>
        <dbReference type="ARBA" id="ARBA00022603"/>
    </source>
</evidence>
<accession>A0ABQ3BZ81</accession>
<evidence type="ECO:0000313" key="9">
    <source>
        <dbReference type="Proteomes" id="UP000615593"/>
    </source>
</evidence>
<evidence type="ECO:0000256" key="5">
    <source>
        <dbReference type="HAMAP-Rule" id="MF_02126"/>
    </source>
</evidence>
<name>A0ABQ3BZ81_9FLAO</name>
<comment type="function">
    <text evidence="5">Methylates the class 1 translation termination release factors RF1/PrfA and RF2/PrfB on the glutamine residue of the universally conserved GGQ motif.</text>
</comment>
<feature type="domain" description="Methyltransferase small" evidence="6">
    <location>
        <begin position="125"/>
        <end position="209"/>
    </location>
</feature>
<dbReference type="InterPro" id="IPR002052">
    <property type="entry name" value="DNA_methylase_N6_adenine_CS"/>
</dbReference>
<comment type="caution">
    <text evidence="8">The sequence shown here is derived from an EMBL/GenBank/DDBJ whole genome shotgun (WGS) entry which is preliminary data.</text>
</comment>
<feature type="binding site" evidence="5">
    <location>
        <begin position="132"/>
        <end position="136"/>
    </location>
    <ligand>
        <name>S-adenosyl-L-methionine</name>
        <dbReference type="ChEBI" id="CHEBI:59789"/>
    </ligand>
</feature>
<gene>
    <name evidence="5 8" type="primary">prmC</name>
    <name evidence="8" type="ORF">GCM10008088_24920</name>
</gene>
<dbReference type="Proteomes" id="UP000615593">
    <property type="component" value="Unassembled WGS sequence"/>
</dbReference>
<dbReference type="InterPro" id="IPR050320">
    <property type="entry name" value="N5-glutamine_MTase"/>
</dbReference>
<dbReference type="PANTHER" id="PTHR18895">
    <property type="entry name" value="HEMK METHYLTRANSFERASE"/>
    <property type="match status" value="1"/>
</dbReference>
<comment type="catalytic activity">
    <reaction evidence="4 5">
        <text>L-glutaminyl-[peptide chain release factor] + S-adenosyl-L-methionine = N(5)-methyl-L-glutaminyl-[peptide chain release factor] + S-adenosyl-L-homocysteine + H(+)</text>
        <dbReference type="Rhea" id="RHEA:42896"/>
        <dbReference type="Rhea" id="RHEA-COMP:10271"/>
        <dbReference type="Rhea" id="RHEA-COMP:10272"/>
        <dbReference type="ChEBI" id="CHEBI:15378"/>
        <dbReference type="ChEBI" id="CHEBI:30011"/>
        <dbReference type="ChEBI" id="CHEBI:57856"/>
        <dbReference type="ChEBI" id="CHEBI:59789"/>
        <dbReference type="ChEBI" id="CHEBI:61891"/>
        <dbReference type="EC" id="2.1.1.297"/>
    </reaction>
</comment>
<dbReference type="EMBL" id="BMWY01000007">
    <property type="protein sequence ID" value="GGZ62424.1"/>
    <property type="molecule type" value="Genomic_DNA"/>
</dbReference>
<evidence type="ECO:0000313" key="8">
    <source>
        <dbReference type="EMBL" id="GGZ62424.1"/>
    </source>
</evidence>
<dbReference type="InterPro" id="IPR040758">
    <property type="entry name" value="PrmC_N"/>
</dbReference>
<feature type="binding site" evidence="5">
    <location>
        <begin position="198"/>
        <end position="201"/>
    </location>
    <ligand>
        <name>substrate</name>
    </ligand>
</feature>
<dbReference type="GO" id="GO:0032259">
    <property type="term" value="P:methylation"/>
    <property type="evidence" value="ECO:0007669"/>
    <property type="project" value="UniProtKB-KW"/>
</dbReference>
<proteinExistence type="inferred from homology"/>
<dbReference type="EC" id="2.1.1.297" evidence="5"/>
<dbReference type="Gene3D" id="1.10.8.10">
    <property type="entry name" value="DNA helicase RuvA subunit, C-terminal domain"/>
    <property type="match status" value="1"/>
</dbReference>
<dbReference type="Gene3D" id="3.40.50.150">
    <property type="entry name" value="Vaccinia Virus protein VP39"/>
    <property type="match status" value="1"/>
</dbReference>
<dbReference type="Pfam" id="PF05175">
    <property type="entry name" value="MTS"/>
    <property type="match status" value="1"/>
</dbReference>